<keyword evidence="2" id="KW-1185">Reference proteome</keyword>
<dbReference type="EMBL" id="JXNT01000010">
    <property type="protein sequence ID" value="ODM16824.1"/>
    <property type="molecule type" value="Genomic_DNA"/>
</dbReference>
<comment type="caution">
    <text evidence="1">The sequence shown here is derived from an EMBL/GenBank/DDBJ whole genome shotgun (WGS) entry which is preliminary data.</text>
</comment>
<name>A0A1E3B7C4_ASPCR</name>
<dbReference type="AlphaFoldDB" id="A0A1E3B7C4"/>
<dbReference type="VEuPathDB" id="FungiDB:SI65_07789"/>
<dbReference type="OrthoDB" id="76567at2759"/>
<proteinExistence type="predicted"/>
<accession>A0A1E3B7C4</accession>
<evidence type="ECO:0000313" key="2">
    <source>
        <dbReference type="Proteomes" id="UP000094569"/>
    </source>
</evidence>
<evidence type="ECO:0000313" key="1">
    <source>
        <dbReference type="EMBL" id="ODM16824.1"/>
    </source>
</evidence>
<sequence>MALTLKNPELGIQGIESFEGSKTNMQHTFTDQTAFLQLLKTQQQDLLAEKTREQFLIVKSVLEAEFPRLADGATKLPSRLSYHRKTGTLIAKIIPGLYRDFAVETFRGSIGTQINLMGLRWEMDTSITPTISIGDWYRVADCCWSPAGQNPSLFLEVGLLESSGRLASTAKGWLEIPGSTVQMVVTIDINKDEARVLITLWELGTTFAQPPSTRRAATIEIFRLNDKTVVVGDDCYNSPDEEESIPITDLVLPFEKVVGRPSEEWLERDFRVHKVELEHLAEGIWQRQGFISA</sequence>
<organism evidence="1 2">
    <name type="scientific">Aspergillus cristatus</name>
    <name type="common">Chinese Fuzhuan brick tea-fermentation fungus</name>
    <name type="synonym">Eurotium cristatum</name>
    <dbReference type="NCBI Taxonomy" id="573508"/>
    <lineage>
        <taxon>Eukaryota</taxon>
        <taxon>Fungi</taxon>
        <taxon>Dikarya</taxon>
        <taxon>Ascomycota</taxon>
        <taxon>Pezizomycotina</taxon>
        <taxon>Eurotiomycetes</taxon>
        <taxon>Eurotiomycetidae</taxon>
        <taxon>Eurotiales</taxon>
        <taxon>Aspergillaceae</taxon>
        <taxon>Aspergillus</taxon>
        <taxon>Aspergillus subgen. Aspergillus</taxon>
    </lineage>
</organism>
<gene>
    <name evidence="1" type="ORF">SI65_07789</name>
</gene>
<dbReference type="Proteomes" id="UP000094569">
    <property type="component" value="Unassembled WGS sequence"/>
</dbReference>
<protein>
    <submittedName>
        <fullName evidence="1">Uncharacterized protein</fullName>
    </submittedName>
</protein>
<reference evidence="1 2" key="1">
    <citation type="journal article" date="2016" name="BMC Genomics">
        <title>Comparative genomic and transcriptomic analyses of the Fuzhuan brick tea-fermentation fungus Aspergillus cristatus.</title>
        <authorList>
            <person name="Ge Y."/>
            <person name="Wang Y."/>
            <person name="Liu Y."/>
            <person name="Tan Y."/>
            <person name="Ren X."/>
            <person name="Zhang X."/>
            <person name="Hyde K.D."/>
            <person name="Liu Y."/>
            <person name="Liu Z."/>
        </authorList>
    </citation>
    <scope>NUCLEOTIDE SEQUENCE [LARGE SCALE GENOMIC DNA]</scope>
    <source>
        <strain evidence="1 2">GZAAS20.1005</strain>
    </source>
</reference>